<evidence type="ECO:0000313" key="1">
    <source>
        <dbReference type="EMBL" id="MYL62405.1"/>
    </source>
</evidence>
<proteinExistence type="predicted"/>
<accession>A0A845EVX0</accession>
<dbReference type="Proteomes" id="UP000447833">
    <property type="component" value="Unassembled WGS sequence"/>
</dbReference>
<dbReference type="AlphaFoldDB" id="A0A845EVX0"/>
<dbReference type="Gene3D" id="2.40.128.20">
    <property type="match status" value="1"/>
</dbReference>
<gene>
    <name evidence="1" type="ORF">GLW07_03440</name>
</gene>
<dbReference type="EMBL" id="WMEY01000001">
    <property type="protein sequence ID" value="MYL62405.1"/>
    <property type="molecule type" value="Genomic_DNA"/>
</dbReference>
<dbReference type="RefSeq" id="WP_160918234.1">
    <property type="nucleotide sequence ID" value="NZ_WMEY01000001.1"/>
</dbReference>
<dbReference type="InterPro" id="IPR012674">
    <property type="entry name" value="Calycin"/>
</dbReference>
<protein>
    <submittedName>
        <fullName evidence="1">DUF1934 family protein</fullName>
    </submittedName>
</protein>
<sequence length="142" mass="16340">MSDHPIEITIDSRIQSGKEKESTNYSVKGNLVEKGEALYLRYEESLEIGKVSTTVKIDQEQVTVIRRGALSMRQQFAPGQVSESLYKTPFGAMPMQIRTERIEQLVDMENQKGRLTLRYLLYLEEDETQRHELSLSWKGASQ</sequence>
<organism evidence="1 2">
    <name type="scientific">Guptibacillus hwajinpoensis</name>
    <dbReference type="NCBI Taxonomy" id="208199"/>
    <lineage>
        <taxon>Bacteria</taxon>
        <taxon>Bacillati</taxon>
        <taxon>Bacillota</taxon>
        <taxon>Bacilli</taxon>
        <taxon>Bacillales</taxon>
        <taxon>Guptibacillaceae</taxon>
        <taxon>Guptibacillus</taxon>
    </lineage>
</organism>
<evidence type="ECO:0000313" key="2">
    <source>
        <dbReference type="Proteomes" id="UP000447833"/>
    </source>
</evidence>
<reference evidence="1 2" key="1">
    <citation type="submission" date="2019-11" db="EMBL/GenBank/DDBJ databases">
        <title>Genome sequences of 17 halophilic strains isolated from different environments.</title>
        <authorList>
            <person name="Furrow R.E."/>
        </authorList>
    </citation>
    <scope>NUCLEOTIDE SEQUENCE [LARGE SCALE GENOMIC DNA]</scope>
    <source>
        <strain evidence="1 2">22506_14_FS</strain>
    </source>
</reference>
<name>A0A845EVX0_9BACL</name>
<dbReference type="Pfam" id="PF09148">
    <property type="entry name" value="DUF1934"/>
    <property type="match status" value="1"/>
</dbReference>
<dbReference type="SUPFAM" id="SSF50814">
    <property type="entry name" value="Lipocalins"/>
    <property type="match status" value="1"/>
</dbReference>
<dbReference type="InterPro" id="IPR015231">
    <property type="entry name" value="DUF1934"/>
</dbReference>
<comment type="caution">
    <text evidence="1">The sequence shown here is derived from an EMBL/GenBank/DDBJ whole genome shotgun (WGS) entry which is preliminary data.</text>
</comment>